<proteinExistence type="predicted"/>
<dbReference type="PANTHER" id="PTHR43409">
    <property type="entry name" value="ANAEROBIC MAGNESIUM-PROTOPORPHYRIN IX MONOMETHYL ESTER CYCLASE-RELATED"/>
    <property type="match status" value="1"/>
</dbReference>
<sequence>MRFHSIRGVRSTKPRLLLLNPKSSHSGGPHMFNVGHLTGKTSWLMSCTLPTIAALTPPEVTVRIVYEDAEGCVDYDEPWDMVAMGVLPNQITRAFHIAREFRRRGAVVICGGPDVTVCPQRWRDHVDVLIRGEAERIWPQFVRDYLIGNYRNEYHETEFVDLALSPIPDYSNLSSTTYKQYMAGVVQTSRGCPFNCEFCAAIPLHGRKIRVKSDDAVMYEVQQLYDLGFQMIFFADENFAGNRERTKHLLQRLSNWNHKNRHPMAFSTALSIDTAEDDELLRLLAEAGFVRLIVGVETVNRESLEECRKYQNLKLDTLAAVKKFHMYGLSIGGGCMVGFDHDDLSIFQQQYEFFTQAGITNILVLPLQAFDGTDLKKRLLQEGRYREPDPSVDTATLSPTQTFTVIPKQMTVKQLQQGAYWLNAKFLDWEALANRHETFLKNYDQGQARTNIRAPKGKPKLSGLGILLRVLFYIAFRASDRERKTFFRMLKAAKRSAYPNGLRLTLNSYLVAKDNIIALEREKPDFWNVKNPASEGAISG</sequence>
<dbReference type="GO" id="GO:0005829">
    <property type="term" value="C:cytosol"/>
    <property type="evidence" value="ECO:0007669"/>
    <property type="project" value="TreeGrafter"/>
</dbReference>
<name>A0A7C4RSV4_9BACT</name>
<keyword evidence="2" id="KW-0949">S-adenosyl-L-methionine</keyword>
<dbReference type="EMBL" id="DSUH01000246">
    <property type="protein sequence ID" value="HGU33288.1"/>
    <property type="molecule type" value="Genomic_DNA"/>
</dbReference>
<dbReference type="Pfam" id="PF04055">
    <property type="entry name" value="Radical_SAM"/>
    <property type="match status" value="1"/>
</dbReference>
<dbReference type="InterPro" id="IPR023404">
    <property type="entry name" value="rSAM_horseshoe"/>
</dbReference>
<dbReference type="AlphaFoldDB" id="A0A7C4RSV4"/>
<dbReference type="Gene3D" id="3.80.30.20">
    <property type="entry name" value="tm_1862 like domain"/>
    <property type="match status" value="1"/>
</dbReference>
<dbReference type="GO" id="GO:0051539">
    <property type="term" value="F:4 iron, 4 sulfur cluster binding"/>
    <property type="evidence" value="ECO:0007669"/>
    <property type="project" value="UniProtKB-KW"/>
</dbReference>
<gene>
    <name evidence="7" type="ORF">ENS29_10590</name>
</gene>
<evidence type="ECO:0000256" key="5">
    <source>
        <dbReference type="ARBA" id="ARBA00023014"/>
    </source>
</evidence>
<dbReference type="SFLD" id="SFLDG01123">
    <property type="entry name" value="methyltransferase_(Class_B)"/>
    <property type="match status" value="1"/>
</dbReference>
<evidence type="ECO:0000256" key="1">
    <source>
        <dbReference type="ARBA" id="ARBA00001966"/>
    </source>
</evidence>
<protein>
    <submittedName>
        <fullName evidence="7">B12-binding domain-containing radical SAM protein</fullName>
    </submittedName>
</protein>
<dbReference type="InterPro" id="IPR007197">
    <property type="entry name" value="rSAM"/>
</dbReference>
<keyword evidence="3" id="KW-0479">Metal-binding</keyword>
<dbReference type="SMART" id="SM00729">
    <property type="entry name" value="Elp3"/>
    <property type="match status" value="1"/>
</dbReference>
<dbReference type="InterPro" id="IPR006638">
    <property type="entry name" value="Elp3/MiaA/NifB-like_rSAM"/>
</dbReference>
<dbReference type="Pfam" id="PF13282">
    <property type="entry name" value="DUF4070"/>
    <property type="match status" value="1"/>
</dbReference>
<keyword evidence="5" id="KW-0411">Iron-sulfur</keyword>
<evidence type="ECO:0000259" key="6">
    <source>
        <dbReference type="PROSITE" id="PS51918"/>
    </source>
</evidence>
<dbReference type="SFLD" id="SFLDS00029">
    <property type="entry name" value="Radical_SAM"/>
    <property type="match status" value="1"/>
</dbReference>
<dbReference type="InterPro" id="IPR025274">
    <property type="entry name" value="DUF4070"/>
</dbReference>
<keyword evidence="4" id="KW-0408">Iron</keyword>
<evidence type="ECO:0000256" key="4">
    <source>
        <dbReference type="ARBA" id="ARBA00023004"/>
    </source>
</evidence>
<dbReference type="InterPro" id="IPR034466">
    <property type="entry name" value="Methyltransferase_Class_B"/>
</dbReference>
<dbReference type="GO" id="GO:0046872">
    <property type="term" value="F:metal ion binding"/>
    <property type="evidence" value="ECO:0007669"/>
    <property type="project" value="UniProtKB-KW"/>
</dbReference>
<dbReference type="GO" id="GO:0003824">
    <property type="term" value="F:catalytic activity"/>
    <property type="evidence" value="ECO:0007669"/>
    <property type="project" value="InterPro"/>
</dbReference>
<evidence type="ECO:0000256" key="2">
    <source>
        <dbReference type="ARBA" id="ARBA00022691"/>
    </source>
</evidence>
<dbReference type="InterPro" id="IPR058240">
    <property type="entry name" value="rSAM_sf"/>
</dbReference>
<dbReference type="Gene3D" id="3.40.50.280">
    <property type="entry name" value="Cobalamin-binding domain"/>
    <property type="match status" value="1"/>
</dbReference>
<feature type="domain" description="Radical SAM core" evidence="6">
    <location>
        <begin position="178"/>
        <end position="413"/>
    </location>
</feature>
<evidence type="ECO:0000256" key="3">
    <source>
        <dbReference type="ARBA" id="ARBA00022723"/>
    </source>
</evidence>
<organism evidence="7">
    <name type="scientific">Desulfatirhabdium butyrativorans</name>
    <dbReference type="NCBI Taxonomy" id="340467"/>
    <lineage>
        <taxon>Bacteria</taxon>
        <taxon>Pseudomonadati</taxon>
        <taxon>Thermodesulfobacteriota</taxon>
        <taxon>Desulfobacteria</taxon>
        <taxon>Desulfobacterales</taxon>
        <taxon>Desulfatirhabdiaceae</taxon>
        <taxon>Desulfatirhabdium</taxon>
    </lineage>
</organism>
<dbReference type="PANTHER" id="PTHR43409:SF3">
    <property type="entry name" value="HYPOTHETICAL METHYLTRANSFERASE"/>
    <property type="match status" value="1"/>
</dbReference>
<dbReference type="PROSITE" id="PS51918">
    <property type="entry name" value="RADICAL_SAM"/>
    <property type="match status" value="1"/>
</dbReference>
<dbReference type="SFLD" id="SFLDG01082">
    <property type="entry name" value="B12-binding_domain_containing"/>
    <property type="match status" value="1"/>
</dbReference>
<reference evidence="7" key="1">
    <citation type="journal article" date="2020" name="mSystems">
        <title>Genome- and Community-Level Interaction Insights into Carbon Utilization and Element Cycling Functions of Hydrothermarchaeota in Hydrothermal Sediment.</title>
        <authorList>
            <person name="Zhou Z."/>
            <person name="Liu Y."/>
            <person name="Xu W."/>
            <person name="Pan J."/>
            <person name="Luo Z.H."/>
            <person name="Li M."/>
        </authorList>
    </citation>
    <scope>NUCLEOTIDE SEQUENCE [LARGE SCALE GENOMIC DNA]</scope>
    <source>
        <strain evidence="7">SpSt-477</strain>
    </source>
</reference>
<dbReference type="CDD" id="cd01335">
    <property type="entry name" value="Radical_SAM"/>
    <property type="match status" value="1"/>
</dbReference>
<comment type="caution">
    <text evidence="7">The sequence shown here is derived from an EMBL/GenBank/DDBJ whole genome shotgun (WGS) entry which is preliminary data.</text>
</comment>
<dbReference type="InterPro" id="IPR051198">
    <property type="entry name" value="BchE-like"/>
</dbReference>
<dbReference type="SUPFAM" id="SSF102114">
    <property type="entry name" value="Radical SAM enzymes"/>
    <property type="match status" value="1"/>
</dbReference>
<evidence type="ECO:0000313" key="7">
    <source>
        <dbReference type="EMBL" id="HGU33288.1"/>
    </source>
</evidence>
<comment type="cofactor">
    <cofactor evidence="1">
        <name>[4Fe-4S] cluster</name>
        <dbReference type="ChEBI" id="CHEBI:49883"/>
    </cofactor>
</comment>
<accession>A0A7C4RSV4</accession>